<feature type="transmembrane region" description="Helical" evidence="12">
    <location>
        <begin position="332"/>
        <end position="352"/>
    </location>
</feature>
<feature type="transmembrane region" description="Helical" evidence="12">
    <location>
        <begin position="224"/>
        <end position="246"/>
    </location>
</feature>
<dbReference type="CDD" id="cd18317">
    <property type="entry name" value="BTB_POZ_Kv"/>
    <property type="match status" value="1"/>
</dbReference>
<keyword evidence="4 12" id="KW-0812">Transmembrane</keyword>
<organism evidence="14 15">
    <name type="scientific">Tegillarca granosa</name>
    <name type="common">Malaysian cockle</name>
    <name type="synonym">Anadara granosa</name>
    <dbReference type="NCBI Taxonomy" id="220873"/>
    <lineage>
        <taxon>Eukaryota</taxon>
        <taxon>Metazoa</taxon>
        <taxon>Spiralia</taxon>
        <taxon>Lophotrochozoa</taxon>
        <taxon>Mollusca</taxon>
        <taxon>Bivalvia</taxon>
        <taxon>Autobranchia</taxon>
        <taxon>Pteriomorphia</taxon>
        <taxon>Arcoida</taxon>
        <taxon>Arcoidea</taxon>
        <taxon>Arcidae</taxon>
        <taxon>Tegillarca</taxon>
    </lineage>
</organism>
<dbReference type="InterPro" id="IPR000210">
    <property type="entry name" value="BTB/POZ_dom"/>
</dbReference>
<dbReference type="PANTHER" id="PTHR11537">
    <property type="entry name" value="VOLTAGE-GATED POTASSIUM CHANNEL"/>
    <property type="match status" value="1"/>
</dbReference>
<feature type="transmembrane region" description="Helical" evidence="12">
    <location>
        <begin position="156"/>
        <end position="175"/>
    </location>
</feature>
<dbReference type="InterPro" id="IPR005821">
    <property type="entry name" value="Ion_trans_dom"/>
</dbReference>
<keyword evidence="10 12" id="KW-0472">Membrane</keyword>
<accession>A0ABQ9FYH9</accession>
<evidence type="ECO:0000256" key="3">
    <source>
        <dbReference type="ARBA" id="ARBA00022538"/>
    </source>
</evidence>
<evidence type="ECO:0000256" key="1">
    <source>
        <dbReference type="ARBA" id="ARBA00004141"/>
    </source>
</evidence>
<dbReference type="Proteomes" id="UP001217089">
    <property type="component" value="Unassembled WGS sequence"/>
</dbReference>
<sequence>MDIITINVGGTIFEIPRTSLQQFADTRLGELSMDDIEYDAEKTHHFFNRNRENFNFILDYYRDEGELHFPKNMCGAKVKKELEFWKLPLDVLSDCCCKTYYEYDRGSDQLDEIKQLFADKGDDYDDNECRNNRWMTIKKHLWRFLDKPDSSVPAKIFSIFFLVVVLLSVIMYAMGTTSEFRFKLFTDEILWKMKNTSTTPELFKVLDMENPKIKMLYTTAVNPILVYFEWFFLAFFSLELILHFVSSPAKKRFFRNPLNCLDLFLFVSMWGMYSILFIDCGKILFTNKYVGIVFTVLASVMVLRLFRVFRLLIHYRGIGILYLALKSNLKDILHILFGFVSVCIIFGTAIYFAEFSEPTTFPNLFVSIWWAAITMTTVGYGDHYPKSFAGCVVAAFCALCGVMFLAMPVALLASNFAEYFQQHQDRHRFNRNKSGTKKQPDKNKSCTFSLVSHFNHVQ</sequence>
<feature type="transmembrane region" description="Helical" evidence="12">
    <location>
        <begin position="258"/>
        <end position="278"/>
    </location>
</feature>
<dbReference type="Pfam" id="PF02214">
    <property type="entry name" value="BTB_2"/>
    <property type="match status" value="1"/>
</dbReference>
<reference evidence="14 15" key="1">
    <citation type="submission" date="2022-12" db="EMBL/GenBank/DDBJ databases">
        <title>Chromosome-level genome of Tegillarca granosa.</title>
        <authorList>
            <person name="Kim J."/>
        </authorList>
    </citation>
    <scope>NUCLEOTIDE SEQUENCE [LARGE SCALE GENOMIC DNA]</scope>
    <source>
        <strain evidence="14">Teg-2019</strain>
        <tissue evidence="14">Adductor muscle</tissue>
    </source>
</reference>
<gene>
    <name evidence="14" type="ORF">KUTeg_000730</name>
</gene>
<keyword evidence="3" id="KW-0633">Potassium transport</keyword>
<keyword evidence="8 12" id="KW-1133">Transmembrane helix</keyword>
<protein>
    <recommendedName>
        <fullName evidence="13">BTB domain-containing protein</fullName>
    </recommendedName>
</protein>
<evidence type="ECO:0000313" key="15">
    <source>
        <dbReference type="Proteomes" id="UP001217089"/>
    </source>
</evidence>
<dbReference type="Pfam" id="PF00520">
    <property type="entry name" value="Ion_trans"/>
    <property type="match status" value="1"/>
</dbReference>
<keyword evidence="7" id="KW-0630">Potassium</keyword>
<dbReference type="EMBL" id="JARBDR010000018">
    <property type="protein sequence ID" value="KAJ8322259.1"/>
    <property type="molecule type" value="Genomic_DNA"/>
</dbReference>
<evidence type="ECO:0000256" key="11">
    <source>
        <dbReference type="ARBA" id="ARBA00023303"/>
    </source>
</evidence>
<dbReference type="Gene3D" id="1.10.287.70">
    <property type="match status" value="1"/>
</dbReference>
<feature type="transmembrane region" description="Helical" evidence="12">
    <location>
        <begin position="364"/>
        <end position="381"/>
    </location>
</feature>
<keyword evidence="2" id="KW-0813">Transport</keyword>
<name>A0ABQ9FYH9_TEGGR</name>
<dbReference type="Gene3D" id="3.30.710.10">
    <property type="entry name" value="Potassium Channel Kv1.1, Chain A"/>
    <property type="match status" value="1"/>
</dbReference>
<dbReference type="SUPFAM" id="SSF54695">
    <property type="entry name" value="POZ domain"/>
    <property type="match status" value="1"/>
</dbReference>
<dbReference type="PANTHER" id="PTHR11537:SF254">
    <property type="entry name" value="POTASSIUM VOLTAGE-GATED CHANNEL PROTEIN SHAB"/>
    <property type="match status" value="1"/>
</dbReference>
<keyword evidence="5" id="KW-0631">Potassium channel</keyword>
<feature type="transmembrane region" description="Helical" evidence="12">
    <location>
        <begin position="388"/>
        <end position="413"/>
    </location>
</feature>
<evidence type="ECO:0000256" key="7">
    <source>
        <dbReference type="ARBA" id="ARBA00022958"/>
    </source>
</evidence>
<evidence type="ECO:0000256" key="4">
    <source>
        <dbReference type="ARBA" id="ARBA00022692"/>
    </source>
</evidence>
<evidence type="ECO:0000256" key="10">
    <source>
        <dbReference type="ARBA" id="ARBA00023136"/>
    </source>
</evidence>
<evidence type="ECO:0000259" key="13">
    <source>
        <dbReference type="SMART" id="SM00225"/>
    </source>
</evidence>
<evidence type="ECO:0000256" key="9">
    <source>
        <dbReference type="ARBA" id="ARBA00023065"/>
    </source>
</evidence>
<keyword evidence="6" id="KW-0851">Voltage-gated channel</keyword>
<dbReference type="SMART" id="SM00225">
    <property type="entry name" value="BTB"/>
    <property type="match status" value="1"/>
</dbReference>
<dbReference type="InterPro" id="IPR028325">
    <property type="entry name" value="VG_K_chnl"/>
</dbReference>
<keyword evidence="9" id="KW-0406">Ion transport</keyword>
<dbReference type="InterPro" id="IPR003131">
    <property type="entry name" value="T1-type_BTB"/>
</dbReference>
<feature type="domain" description="BTB" evidence="13">
    <location>
        <begin position="2"/>
        <end position="103"/>
    </location>
</feature>
<evidence type="ECO:0000256" key="5">
    <source>
        <dbReference type="ARBA" id="ARBA00022826"/>
    </source>
</evidence>
<dbReference type="PRINTS" id="PR00169">
    <property type="entry name" value="KCHANNEL"/>
</dbReference>
<dbReference type="SUPFAM" id="SSF81324">
    <property type="entry name" value="Voltage-gated potassium channels"/>
    <property type="match status" value="1"/>
</dbReference>
<dbReference type="Gene3D" id="1.20.120.350">
    <property type="entry name" value="Voltage-gated potassium channels. Chain C"/>
    <property type="match status" value="1"/>
</dbReference>
<evidence type="ECO:0000256" key="12">
    <source>
        <dbReference type="SAM" id="Phobius"/>
    </source>
</evidence>
<keyword evidence="11" id="KW-0407">Ion channel</keyword>
<dbReference type="InterPro" id="IPR011333">
    <property type="entry name" value="SKP1/BTB/POZ_sf"/>
</dbReference>
<evidence type="ECO:0000256" key="8">
    <source>
        <dbReference type="ARBA" id="ARBA00022989"/>
    </source>
</evidence>
<evidence type="ECO:0000256" key="2">
    <source>
        <dbReference type="ARBA" id="ARBA00022448"/>
    </source>
</evidence>
<evidence type="ECO:0000313" key="14">
    <source>
        <dbReference type="EMBL" id="KAJ8322259.1"/>
    </source>
</evidence>
<keyword evidence="15" id="KW-1185">Reference proteome</keyword>
<feature type="transmembrane region" description="Helical" evidence="12">
    <location>
        <begin position="290"/>
        <end position="312"/>
    </location>
</feature>
<proteinExistence type="predicted"/>
<comment type="subcellular location">
    <subcellularLocation>
        <location evidence="1">Membrane</location>
        <topology evidence="1">Multi-pass membrane protein</topology>
    </subcellularLocation>
</comment>
<evidence type="ECO:0000256" key="6">
    <source>
        <dbReference type="ARBA" id="ARBA00022882"/>
    </source>
</evidence>
<dbReference type="InterPro" id="IPR027359">
    <property type="entry name" value="Volt_channel_dom_sf"/>
</dbReference>
<comment type="caution">
    <text evidence="14">The sequence shown here is derived from an EMBL/GenBank/DDBJ whole genome shotgun (WGS) entry which is preliminary data.</text>
</comment>